<dbReference type="InterPro" id="IPR036465">
    <property type="entry name" value="vWFA_dom_sf"/>
</dbReference>
<protein>
    <submittedName>
        <fullName evidence="2">Unannotated protein</fullName>
    </submittedName>
</protein>
<evidence type="ECO:0000313" key="2">
    <source>
        <dbReference type="EMBL" id="CAB4887885.1"/>
    </source>
</evidence>
<dbReference type="SUPFAM" id="SSF53300">
    <property type="entry name" value="vWA-like"/>
    <property type="match status" value="1"/>
</dbReference>
<name>A0A6J7F2W4_9ZZZZ</name>
<dbReference type="Gene3D" id="3.40.50.410">
    <property type="entry name" value="von Willebrand factor, type A domain"/>
    <property type="match status" value="1"/>
</dbReference>
<feature type="domain" description="VWFA" evidence="1">
    <location>
        <begin position="9"/>
        <end position="186"/>
    </location>
</feature>
<gene>
    <name evidence="2" type="ORF">UFOPK3376_02539</name>
</gene>
<reference evidence="2" key="1">
    <citation type="submission" date="2020-05" db="EMBL/GenBank/DDBJ databases">
        <authorList>
            <person name="Chiriac C."/>
            <person name="Salcher M."/>
            <person name="Ghai R."/>
            <person name="Kavagutti S V."/>
        </authorList>
    </citation>
    <scope>NUCLEOTIDE SEQUENCE</scope>
</reference>
<dbReference type="AlphaFoldDB" id="A0A6J7F2W4"/>
<evidence type="ECO:0000259" key="1">
    <source>
        <dbReference type="SMART" id="SM00327"/>
    </source>
</evidence>
<dbReference type="SMART" id="SM00327">
    <property type="entry name" value="VWA"/>
    <property type="match status" value="1"/>
</dbReference>
<organism evidence="2">
    <name type="scientific">freshwater metagenome</name>
    <dbReference type="NCBI Taxonomy" id="449393"/>
    <lineage>
        <taxon>unclassified sequences</taxon>
        <taxon>metagenomes</taxon>
        <taxon>ecological metagenomes</taxon>
    </lineage>
</organism>
<sequence length="226" mass="24298">MQSMTGQELLLFYMVCDESGSMGPNGGIQAINTALPELHATLAADPLVVDKSRLAIIAFSDNAEVILPLSKVTDVSDMPGVQEAGVTNYGQAFRLLRTTIEHDVESLKQQGFRVYRPCVFFMSDGEPSDQWEPEYQNLMNHRYHPGIVAFGVDGAEPAILARIATLKCYVGRDTVGAGRALASVMSSIGNSIISSTSNAHDGPANIDLPPVIDGFDTVPLMPLDTL</sequence>
<accession>A0A6J7F2W4</accession>
<proteinExistence type="predicted"/>
<dbReference type="InterPro" id="IPR002035">
    <property type="entry name" value="VWF_A"/>
</dbReference>
<dbReference type="Pfam" id="PF13519">
    <property type="entry name" value="VWA_2"/>
    <property type="match status" value="1"/>
</dbReference>
<dbReference type="EMBL" id="CAFBLP010000085">
    <property type="protein sequence ID" value="CAB4887885.1"/>
    <property type="molecule type" value="Genomic_DNA"/>
</dbReference>